<comment type="caution">
    <text evidence="1">The sequence shown here is derived from an EMBL/GenBank/DDBJ whole genome shotgun (WGS) entry which is preliminary data.</text>
</comment>
<sequence length="57" mass="6500">MPWHSIFQFLSNGILLEEGIHMREIGKTVGIRGGAHLASRDSRVSYFVATLGRYIFY</sequence>
<gene>
    <name evidence="1" type="ORF">MENT_LOCUS34491</name>
</gene>
<proteinExistence type="predicted"/>
<name>A0A6V7W5E9_MELEN</name>
<organism evidence="1 2">
    <name type="scientific">Meloidogyne enterolobii</name>
    <name type="common">Root-knot nematode worm</name>
    <name type="synonym">Meloidogyne mayaguensis</name>
    <dbReference type="NCBI Taxonomy" id="390850"/>
    <lineage>
        <taxon>Eukaryota</taxon>
        <taxon>Metazoa</taxon>
        <taxon>Ecdysozoa</taxon>
        <taxon>Nematoda</taxon>
        <taxon>Chromadorea</taxon>
        <taxon>Rhabditida</taxon>
        <taxon>Tylenchina</taxon>
        <taxon>Tylenchomorpha</taxon>
        <taxon>Tylenchoidea</taxon>
        <taxon>Meloidogynidae</taxon>
        <taxon>Meloidogyninae</taxon>
        <taxon>Meloidogyne</taxon>
    </lineage>
</organism>
<accession>A0A6V7W5E9</accession>
<protein>
    <submittedName>
        <fullName evidence="1">Uncharacterized protein</fullName>
    </submittedName>
</protein>
<evidence type="ECO:0000313" key="1">
    <source>
        <dbReference type="EMBL" id="CAD2182289.1"/>
    </source>
</evidence>
<dbReference type="EMBL" id="CAJEWN010000426">
    <property type="protein sequence ID" value="CAD2182289.1"/>
    <property type="molecule type" value="Genomic_DNA"/>
</dbReference>
<dbReference type="AlphaFoldDB" id="A0A6V7W5E9"/>
<reference evidence="1 2" key="1">
    <citation type="submission" date="2020-08" db="EMBL/GenBank/DDBJ databases">
        <authorList>
            <person name="Koutsovoulos G."/>
            <person name="Danchin GJ E."/>
        </authorList>
    </citation>
    <scope>NUCLEOTIDE SEQUENCE [LARGE SCALE GENOMIC DNA]</scope>
</reference>
<evidence type="ECO:0000313" key="2">
    <source>
        <dbReference type="Proteomes" id="UP000580250"/>
    </source>
</evidence>
<dbReference type="Proteomes" id="UP000580250">
    <property type="component" value="Unassembled WGS sequence"/>
</dbReference>